<evidence type="ECO:0000313" key="5">
    <source>
        <dbReference type="EMBL" id="MEQ3554190.1"/>
    </source>
</evidence>
<keyword evidence="2" id="KW-0058">Aromatic hydrocarbons catabolism</keyword>
<dbReference type="InterPro" id="IPR029058">
    <property type="entry name" value="AB_hydrolase_fold"/>
</dbReference>
<dbReference type="InterPro" id="IPR000639">
    <property type="entry name" value="Epox_hydrolase-like"/>
</dbReference>
<keyword evidence="6" id="KW-1185">Reference proteome</keyword>
<dbReference type="PANTHER" id="PTHR21661">
    <property type="entry name" value="EPOXIDE HYDROLASE 1-RELATED"/>
    <property type="match status" value="1"/>
</dbReference>
<dbReference type="RefSeq" id="WP_349301259.1">
    <property type="nucleotide sequence ID" value="NZ_JBEDNQ010000013.1"/>
</dbReference>
<dbReference type="Gene3D" id="3.40.50.1820">
    <property type="entry name" value="alpha/beta hydrolase"/>
    <property type="match status" value="1"/>
</dbReference>
<evidence type="ECO:0000256" key="2">
    <source>
        <dbReference type="ARBA" id="ARBA00022797"/>
    </source>
</evidence>
<dbReference type="GO" id="GO:0016787">
    <property type="term" value="F:hydrolase activity"/>
    <property type="evidence" value="ECO:0007669"/>
    <property type="project" value="UniProtKB-KW"/>
</dbReference>
<evidence type="ECO:0000313" key="6">
    <source>
        <dbReference type="Proteomes" id="UP001494902"/>
    </source>
</evidence>
<evidence type="ECO:0000259" key="4">
    <source>
        <dbReference type="Pfam" id="PF06441"/>
    </source>
</evidence>
<dbReference type="PRINTS" id="PR00412">
    <property type="entry name" value="EPOXHYDRLASE"/>
</dbReference>
<dbReference type="PANTHER" id="PTHR21661:SF35">
    <property type="entry name" value="EPOXIDE HYDROLASE"/>
    <property type="match status" value="1"/>
</dbReference>
<evidence type="ECO:0000256" key="1">
    <source>
        <dbReference type="ARBA" id="ARBA00010088"/>
    </source>
</evidence>
<dbReference type="PIRSF" id="PIRSF001112">
    <property type="entry name" value="Epoxide_hydrolase"/>
    <property type="match status" value="1"/>
</dbReference>
<gene>
    <name evidence="5" type="ORF">WIS52_27300</name>
</gene>
<proteinExistence type="inferred from homology"/>
<dbReference type="InterPro" id="IPR010497">
    <property type="entry name" value="Epoxide_hydro_N"/>
</dbReference>
<accession>A0ABV1KIB7</accession>
<feature type="domain" description="Epoxide hydrolase N-terminal" evidence="4">
    <location>
        <begin position="2"/>
        <end position="111"/>
    </location>
</feature>
<reference evidence="5 6" key="1">
    <citation type="submission" date="2024-03" db="EMBL/GenBank/DDBJ databases">
        <title>Draft genome sequence of Pseudonocardia nematodicida JCM 31783.</title>
        <authorList>
            <person name="Butdee W."/>
            <person name="Duangmal K."/>
        </authorList>
    </citation>
    <scope>NUCLEOTIDE SEQUENCE [LARGE SCALE GENOMIC DNA]</scope>
    <source>
        <strain evidence="5 6">JCM 31783</strain>
    </source>
</reference>
<keyword evidence="3 5" id="KW-0378">Hydrolase</keyword>
<comment type="similarity">
    <text evidence="1">Belongs to the peptidase S33 family.</text>
</comment>
<sequence>MRDFRIEIPDAELDDLRDRLARTRWPSPATVDGWDQGVPLDYARDLCEYWRTRYDWRRAEAEINAWPQFRTGLDGGGDDAVEVHVLHARSRHPGATPLLLTHGWPGSLVEFLDVLPALTDPPEGADAFHVVVPTLPGYGFSGTPTVPGWGIERIAVAWAQLMDRLGYERFAAAGGDWGSVITSALGTAAPEMLVGIHLTMPTAPRPEDDPPLTAQEKADIRFAKEFDRYGGGYSAEQSTRPQTIGYGLADSPAGQCTWIVEKFWDWTDCAGSPENVISRDRLLDNVMQYWLGGAGASSARLYWESFGRRRRSDEVPVPTGVAQFPQEMLKLPRVWLERRYTDLRRFSRFDVGGHFASLEQPDIYVDELREFFRPLR</sequence>
<name>A0ABV1KIB7_9PSEU</name>
<dbReference type="Proteomes" id="UP001494902">
    <property type="component" value="Unassembled WGS sequence"/>
</dbReference>
<evidence type="ECO:0000256" key="3">
    <source>
        <dbReference type="ARBA" id="ARBA00022801"/>
    </source>
</evidence>
<comment type="caution">
    <text evidence="5">The sequence shown here is derived from an EMBL/GenBank/DDBJ whole genome shotgun (WGS) entry which is preliminary data.</text>
</comment>
<dbReference type="EMBL" id="JBEDNQ010000013">
    <property type="protein sequence ID" value="MEQ3554190.1"/>
    <property type="molecule type" value="Genomic_DNA"/>
</dbReference>
<dbReference type="InterPro" id="IPR016292">
    <property type="entry name" value="Epoxide_hydrolase"/>
</dbReference>
<dbReference type="SUPFAM" id="SSF53474">
    <property type="entry name" value="alpha/beta-Hydrolases"/>
    <property type="match status" value="1"/>
</dbReference>
<dbReference type="Pfam" id="PF06441">
    <property type="entry name" value="EHN"/>
    <property type="match status" value="1"/>
</dbReference>
<organism evidence="5 6">
    <name type="scientific">Pseudonocardia nematodicida</name>
    <dbReference type="NCBI Taxonomy" id="1206997"/>
    <lineage>
        <taxon>Bacteria</taxon>
        <taxon>Bacillati</taxon>
        <taxon>Actinomycetota</taxon>
        <taxon>Actinomycetes</taxon>
        <taxon>Pseudonocardiales</taxon>
        <taxon>Pseudonocardiaceae</taxon>
        <taxon>Pseudonocardia</taxon>
    </lineage>
</organism>
<protein>
    <submittedName>
        <fullName evidence="5">Epoxide hydrolase family protein</fullName>
    </submittedName>
</protein>